<feature type="chain" id="PRO_5021370740" description="DUF4488 domain-containing protein" evidence="1">
    <location>
        <begin position="20"/>
        <end position="198"/>
    </location>
</feature>
<dbReference type="GeneID" id="82149162"/>
<dbReference type="AlphaFoldDB" id="A0A4Z0V8K5"/>
<gene>
    <name evidence="2" type="ORF">EZ315_05095</name>
</gene>
<sequence>MRPLSILLILLFMSGTLTASVLDDIPSRSERIEGYSNPTLVRQRMASMPLHDIEGLWEFAGEGSLMAIERVNGTHGAATLYRLVNVKSADISMREGTVMGYLTPTAKRRQYDARIYSSRSDDHTFLTRPSRNLITLSDDGTRISFKAYGRKFRFNWWRLLLPYMYRHLITPVENHPGDIEGCVKVFPEPSIPLNPRYL</sequence>
<accession>A0A4Z0V8K5</accession>
<dbReference type="RefSeq" id="WP_135471121.1">
    <property type="nucleotide sequence ID" value="NZ_CASJDB010000044.1"/>
</dbReference>
<evidence type="ECO:0000313" key="2">
    <source>
        <dbReference type="EMBL" id="TGG40105.1"/>
    </source>
</evidence>
<reference evidence="2 3" key="1">
    <citation type="submission" date="2019-02" db="EMBL/GenBank/DDBJ databases">
        <title>Isolation and identification of novel species under the genus Muribaculum.</title>
        <authorList>
            <person name="Miyake S."/>
            <person name="Ding Y."/>
            <person name="Low A."/>
            <person name="Soh M."/>
            <person name="Seedorf H."/>
        </authorList>
    </citation>
    <scope>NUCLEOTIDE SEQUENCE [LARGE SCALE GENOMIC DNA]</scope>
    <source>
        <strain evidence="2 3">TLL-A3</strain>
    </source>
</reference>
<keyword evidence="3" id="KW-1185">Reference proteome</keyword>
<keyword evidence="1" id="KW-0732">Signal</keyword>
<evidence type="ECO:0000313" key="3">
    <source>
        <dbReference type="Proteomes" id="UP000297635"/>
    </source>
</evidence>
<organism evidence="2 3">
    <name type="scientific">Duncaniella freteri</name>
    <dbReference type="NCBI Taxonomy" id="2530391"/>
    <lineage>
        <taxon>Bacteria</taxon>
        <taxon>Pseudomonadati</taxon>
        <taxon>Bacteroidota</taxon>
        <taxon>Bacteroidia</taxon>
        <taxon>Bacteroidales</taxon>
        <taxon>Muribaculaceae</taxon>
        <taxon>Duncaniella</taxon>
    </lineage>
</organism>
<dbReference type="Proteomes" id="UP000297635">
    <property type="component" value="Unassembled WGS sequence"/>
</dbReference>
<proteinExistence type="predicted"/>
<name>A0A4Z0V8K5_9BACT</name>
<evidence type="ECO:0000256" key="1">
    <source>
        <dbReference type="SAM" id="SignalP"/>
    </source>
</evidence>
<evidence type="ECO:0008006" key="4">
    <source>
        <dbReference type="Google" id="ProtNLM"/>
    </source>
</evidence>
<dbReference type="EMBL" id="SJSA01000001">
    <property type="protein sequence ID" value="TGG40105.1"/>
    <property type="molecule type" value="Genomic_DNA"/>
</dbReference>
<comment type="caution">
    <text evidence="2">The sequence shown here is derived from an EMBL/GenBank/DDBJ whole genome shotgun (WGS) entry which is preliminary data.</text>
</comment>
<feature type="signal peptide" evidence="1">
    <location>
        <begin position="1"/>
        <end position="19"/>
    </location>
</feature>
<protein>
    <recommendedName>
        <fullName evidence="4">DUF4488 domain-containing protein</fullName>
    </recommendedName>
</protein>